<evidence type="ECO:0000313" key="8">
    <source>
        <dbReference type="EMBL" id="CAH1725378.1"/>
    </source>
</evidence>
<dbReference type="PANTHER" id="PTHR31815:SF1">
    <property type="entry name" value="TRANSMEMBRANE PROTEIN 200C"/>
    <property type="match status" value="1"/>
</dbReference>
<gene>
    <name evidence="8" type="ORF">APHIGO_LOCUS6476</name>
</gene>
<evidence type="ECO:0000256" key="3">
    <source>
        <dbReference type="ARBA" id="ARBA00022692"/>
    </source>
</evidence>
<name>A0A9P0J425_APHGO</name>
<dbReference type="GO" id="GO:0016020">
    <property type="term" value="C:membrane"/>
    <property type="evidence" value="ECO:0007669"/>
    <property type="project" value="UniProtKB-SubCell"/>
</dbReference>
<dbReference type="Proteomes" id="UP001154329">
    <property type="component" value="Chromosome 2"/>
</dbReference>
<evidence type="ECO:0000256" key="2">
    <source>
        <dbReference type="ARBA" id="ARBA00005308"/>
    </source>
</evidence>
<sequence>MRQCSSSYRMSGLDRRTNVDIQILSAASKAIAEKCFWNACKALSFGLFLMAVGAIMAIIGYYAEQLSSDDIVTKTDSGNSSTSIRTTKTTKKSSHIYKLSYAGPIVMGVGGFIVVAACVMTFEARDRAAKFMSNQLKIMGGGVGAGGDRVGSSRPRPTDAIGRLPVQGRQRPEQLSEPERRWTAQDEQEPVGAQPGGGRGRVEPRVGGRRTVGRRQAAPAAQARRARAVVDRRPGAAQSARAAPAGHVDGHAGLQPAVLAAPIPSQQFWPVDVQQQQLQQHLWQFQLQQRQQARRRAVSARAAGSRSTTR</sequence>
<comment type="similarity">
    <text evidence="2">Belongs to the TMEM200 family.</text>
</comment>
<feature type="compositionally biased region" description="Basic and acidic residues" evidence="6">
    <location>
        <begin position="170"/>
        <end position="184"/>
    </location>
</feature>
<evidence type="ECO:0000256" key="7">
    <source>
        <dbReference type="SAM" id="Phobius"/>
    </source>
</evidence>
<organism evidence="8 9">
    <name type="scientific">Aphis gossypii</name>
    <name type="common">Cotton aphid</name>
    <dbReference type="NCBI Taxonomy" id="80765"/>
    <lineage>
        <taxon>Eukaryota</taxon>
        <taxon>Metazoa</taxon>
        <taxon>Ecdysozoa</taxon>
        <taxon>Arthropoda</taxon>
        <taxon>Hexapoda</taxon>
        <taxon>Insecta</taxon>
        <taxon>Pterygota</taxon>
        <taxon>Neoptera</taxon>
        <taxon>Paraneoptera</taxon>
        <taxon>Hemiptera</taxon>
        <taxon>Sternorrhyncha</taxon>
        <taxon>Aphidomorpha</taxon>
        <taxon>Aphidoidea</taxon>
        <taxon>Aphididae</taxon>
        <taxon>Aphidini</taxon>
        <taxon>Aphis</taxon>
        <taxon>Aphis</taxon>
    </lineage>
</organism>
<keyword evidence="4 7" id="KW-1133">Transmembrane helix</keyword>
<feature type="compositionally biased region" description="Low complexity" evidence="6">
    <location>
        <begin position="214"/>
        <end position="223"/>
    </location>
</feature>
<feature type="transmembrane region" description="Helical" evidence="7">
    <location>
        <begin position="101"/>
        <end position="122"/>
    </location>
</feature>
<evidence type="ECO:0000256" key="4">
    <source>
        <dbReference type="ARBA" id="ARBA00022989"/>
    </source>
</evidence>
<reference evidence="8" key="1">
    <citation type="submission" date="2022-02" db="EMBL/GenBank/DDBJ databases">
        <authorList>
            <person name="King R."/>
        </authorList>
    </citation>
    <scope>NUCLEOTIDE SEQUENCE</scope>
</reference>
<evidence type="ECO:0000313" key="9">
    <source>
        <dbReference type="Proteomes" id="UP001154329"/>
    </source>
</evidence>
<protein>
    <submittedName>
        <fullName evidence="8">Uncharacterized protein</fullName>
    </submittedName>
</protein>
<proteinExistence type="inferred from homology"/>
<keyword evidence="3 7" id="KW-0812">Transmembrane</keyword>
<dbReference type="InterPro" id="IPR018787">
    <property type="entry name" value="DUF2371_TMEM200"/>
</dbReference>
<reference evidence="8" key="2">
    <citation type="submission" date="2022-10" db="EMBL/GenBank/DDBJ databases">
        <authorList>
            <consortium name="ENA_rothamsted_submissions"/>
            <consortium name="culmorum"/>
            <person name="King R."/>
        </authorList>
    </citation>
    <scope>NUCLEOTIDE SEQUENCE</scope>
</reference>
<evidence type="ECO:0000256" key="6">
    <source>
        <dbReference type="SAM" id="MobiDB-lite"/>
    </source>
</evidence>
<keyword evidence="5 7" id="KW-0472">Membrane</keyword>
<dbReference type="EMBL" id="OU899035">
    <property type="protein sequence ID" value="CAH1725378.1"/>
    <property type="molecule type" value="Genomic_DNA"/>
</dbReference>
<dbReference type="PANTHER" id="PTHR31815">
    <property type="entry name" value="AGAP005329-PA"/>
    <property type="match status" value="1"/>
</dbReference>
<evidence type="ECO:0000256" key="5">
    <source>
        <dbReference type="ARBA" id="ARBA00023136"/>
    </source>
</evidence>
<keyword evidence="9" id="KW-1185">Reference proteome</keyword>
<feature type="region of interest" description="Disordered" evidence="6">
    <location>
        <begin position="144"/>
        <end position="233"/>
    </location>
</feature>
<feature type="region of interest" description="Disordered" evidence="6">
    <location>
        <begin position="289"/>
        <end position="310"/>
    </location>
</feature>
<evidence type="ECO:0000256" key="1">
    <source>
        <dbReference type="ARBA" id="ARBA00004141"/>
    </source>
</evidence>
<dbReference type="AlphaFoldDB" id="A0A9P0J425"/>
<accession>A0A9P0J425</accession>
<feature type="transmembrane region" description="Helical" evidence="7">
    <location>
        <begin position="42"/>
        <end position="63"/>
    </location>
</feature>
<comment type="subcellular location">
    <subcellularLocation>
        <location evidence="1">Membrane</location>
        <topology evidence="1">Multi-pass membrane protein</topology>
    </subcellularLocation>
</comment>
<dbReference type="Pfam" id="PF10177">
    <property type="entry name" value="DUF2371"/>
    <property type="match status" value="1"/>
</dbReference>